<name>A0A6A6T620_9PLEO</name>
<keyword evidence="1" id="KW-0472">Membrane</keyword>
<protein>
    <submittedName>
        <fullName evidence="2">Uncharacterized protein</fullName>
    </submittedName>
</protein>
<keyword evidence="3" id="KW-1185">Reference proteome</keyword>
<evidence type="ECO:0000313" key="3">
    <source>
        <dbReference type="Proteomes" id="UP000799324"/>
    </source>
</evidence>
<keyword evidence="1" id="KW-0812">Transmembrane</keyword>
<dbReference type="Proteomes" id="UP000799324">
    <property type="component" value="Unassembled WGS sequence"/>
</dbReference>
<sequence>MALYGVSCTMRCEEHVRREIIGGLGQGGEEEEVMCTMHVCIIFCILFLYYYLTRSYLACLPTLRFGFALQLPGYQVLRRHHCAHP</sequence>
<evidence type="ECO:0000256" key="1">
    <source>
        <dbReference type="SAM" id="Phobius"/>
    </source>
</evidence>
<gene>
    <name evidence="2" type="ORF">K491DRAFT_424457</name>
</gene>
<accession>A0A6A6T620</accession>
<feature type="transmembrane region" description="Helical" evidence="1">
    <location>
        <begin position="33"/>
        <end position="52"/>
    </location>
</feature>
<dbReference type="EMBL" id="MU004348">
    <property type="protein sequence ID" value="KAF2655489.1"/>
    <property type="molecule type" value="Genomic_DNA"/>
</dbReference>
<organism evidence="2 3">
    <name type="scientific">Lophiostoma macrostomum CBS 122681</name>
    <dbReference type="NCBI Taxonomy" id="1314788"/>
    <lineage>
        <taxon>Eukaryota</taxon>
        <taxon>Fungi</taxon>
        <taxon>Dikarya</taxon>
        <taxon>Ascomycota</taxon>
        <taxon>Pezizomycotina</taxon>
        <taxon>Dothideomycetes</taxon>
        <taxon>Pleosporomycetidae</taxon>
        <taxon>Pleosporales</taxon>
        <taxon>Lophiostomataceae</taxon>
        <taxon>Lophiostoma</taxon>
    </lineage>
</organism>
<reference evidence="2" key="1">
    <citation type="journal article" date="2020" name="Stud. Mycol.">
        <title>101 Dothideomycetes genomes: a test case for predicting lifestyles and emergence of pathogens.</title>
        <authorList>
            <person name="Haridas S."/>
            <person name="Albert R."/>
            <person name="Binder M."/>
            <person name="Bloem J."/>
            <person name="Labutti K."/>
            <person name="Salamov A."/>
            <person name="Andreopoulos B."/>
            <person name="Baker S."/>
            <person name="Barry K."/>
            <person name="Bills G."/>
            <person name="Bluhm B."/>
            <person name="Cannon C."/>
            <person name="Castanera R."/>
            <person name="Culley D."/>
            <person name="Daum C."/>
            <person name="Ezra D."/>
            <person name="Gonzalez J."/>
            <person name="Henrissat B."/>
            <person name="Kuo A."/>
            <person name="Liang C."/>
            <person name="Lipzen A."/>
            <person name="Lutzoni F."/>
            <person name="Magnuson J."/>
            <person name="Mondo S."/>
            <person name="Nolan M."/>
            <person name="Ohm R."/>
            <person name="Pangilinan J."/>
            <person name="Park H.-J."/>
            <person name="Ramirez L."/>
            <person name="Alfaro M."/>
            <person name="Sun H."/>
            <person name="Tritt A."/>
            <person name="Yoshinaga Y."/>
            <person name="Zwiers L.-H."/>
            <person name="Turgeon B."/>
            <person name="Goodwin S."/>
            <person name="Spatafora J."/>
            <person name="Crous P."/>
            <person name="Grigoriev I."/>
        </authorList>
    </citation>
    <scope>NUCLEOTIDE SEQUENCE</scope>
    <source>
        <strain evidence="2">CBS 122681</strain>
    </source>
</reference>
<evidence type="ECO:0000313" key="2">
    <source>
        <dbReference type="EMBL" id="KAF2655489.1"/>
    </source>
</evidence>
<proteinExistence type="predicted"/>
<dbReference type="AlphaFoldDB" id="A0A6A6T620"/>
<keyword evidence="1" id="KW-1133">Transmembrane helix</keyword>